<organism evidence="14 15">
    <name type="scientific">Artemia franciscana</name>
    <name type="common">Brine shrimp</name>
    <name type="synonym">Artemia sanfranciscana</name>
    <dbReference type="NCBI Taxonomy" id="6661"/>
    <lineage>
        <taxon>Eukaryota</taxon>
        <taxon>Metazoa</taxon>
        <taxon>Ecdysozoa</taxon>
        <taxon>Arthropoda</taxon>
        <taxon>Crustacea</taxon>
        <taxon>Branchiopoda</taxon>
        <taxon>Anostraca</taxon>
        <taxon>Artemiidae</taxon>
        <taxon>Artemia</taxon>
    </lineage>
</organism>
<dbReference type="InterPro" id="IPR011016">
    <property type="entry name" value="Znf_RING-CH"/>
</dbReference>
<evidence type="ECO:0000256" key="8">
    <source>
        <dbReference type="ARBA" id="ARBA00040151"/>
    </source>
</evidence>
<sequence length="126" mass="14647">MSSSSSSKFSQRSISVPKTCWICLDIEEENEDPNLWVSPCKCTVGTRWVHQPCILVWISGMQDGDFCKVVRYPECRCRYHICSDCPAYLQFFRRIYHNISSFSSYVFYAGYAYSFLWSFGAISVLQ</sequence>
<gene>
    <name evidence="14" type="ORF">QYM36_018969</name>
</gene>
<keyword evidence="7 12" id="KW-0472">Membrane</keyword>
<evidence type="ECO:0000256" key="1">
    <source>
        <dbReference type="ARBA" id="ARBA00004141"/>
    </source>
</evidence>
<dbReference type="SMART" id="SM00744">
    <property type="entry name" value="RINGv"/>
    <property type="match status" value="1"/>
</dbReference>
<proteinExistence type="predicted"/>
<dbReference type="PROSITE" id="PS51292">
    <property type="entry name" value="ZF_RING_CH"/>
    <property type="match status" value="1"/>
</dbReference>
<feature type="domain" description="RING-CH-type" evidence="13">
    <location>
        <begin position="12"/>
        <end position="82"/>
    </location>
</feature>
<evidence type="ECO:0000313" key="15">
    <source>
        <dbReference type="Proteomes" id="UP001187531"/>
    </source>
</evidence>
<evidence type="ECO:0000256" key="2">
    <source>
        <dbReference type="ARBA" id="ARBA00022692"/>
    </source>
</evidence>
<keyword evidence="15" id="KW-1185">Reference proteome</keyword>
<dbReference type="PANTHER" id="PTHR46283">
    <property type="entry name" value="E3 UBIQUITIN-PROTEIN LIGASE MARCH5"/>
    <property type="match status" value="1"/>
</dbReference>
<evidence type="ECO:0000256" key="11">
    <source>
        <dbReference type="ARBA" id="ARBA00043231"/>
    </source>
</evidence>
<comment type="caution">
    <text evidence="14">The sequence shown here is derived from an EMBL/GenBank/DDBJ whole genome shotgun (WGS) entry which is preliminary data.</text>
</comment>
<dbReference type="Gene3D" id="3.30.40.10">
    <property type="entry name" value="Zinc/RING finger domain, C3HC4 (zinc finger)"/>
    <property type="match status" value="1"/>
</dbReference>
<dbReference type="SUPFAM" id="SSF57850">
    <property type="entry name" value="RING/U-box"/>
    <property type="match status" value="1"/>
</dbReference>
<dbReference type="GO" id="GO:0016020">
    <property type="term" value="C:membrane"/>
    <property type="evidence" value="ECO:0007669"/>
    <property type="project" value="UniProtKB-SubCell"/>
</dbReference>
<evidence type="ECO:0000256" key="7">
    <source>
        <dbReference type="ARBA" id="ARBA00023136"/>
    </source>
</evidence>
<evidence type="ECO:0000256" key="10">
    <source>
        <dbReference type="ARBA" id="ARBA00043185"/>
    </source>
</evidence>
<evidence type="ECO:0000256" key="5">
    <source>
        <dbReference type="ARBA" id="ARBA00022833"/>
    </source>
</evidence>
<dbReference type="AlphaFoldDB" id="A0AA88HBE0"/>
<evidence type="ECO:0000256" key="6">
    <source>
        <dbReference type="ARBA" id="ARBA00022989"/>
    </source>
</evidence>
<evidence type="ECO:0000256" key="3">
    <source>
        <dbReference type="ARBA" id="ARBA00022723"/>
    </source>
</evidence>
<dbReference type="Proteomes" id="UP001187531">
    <property type="component" value="Unassembled WGS sequence"/>
</dbReference>
<keyword evidence="3" id="KW-0479">Metal-binding</keyword>
<keyword evidence="4" id="KW-0863">Zinc-finger</keyword>
<comment type="subcellular location">
    <subcellularLocation>
        <location evidence="1">Membrane</location>
        <topology evidence="1">Multi-pass membrane protein</topology>
    </subcellularLocation>
</comment>
<evidence type="ECO:0000313" key="14">
    <source>
        <dbReference type="EMBL" id="KAK2702421.1"/>
    </source>
</evidence>
<dbReference type="GO" id="GO:0008270">
    <property type="term" value="F:zinc ion binding"/>
    <property type="evidence" value="ECO:0007669"/>
    <property type="project" value="UniProtKB-KW"/>
</dbReference>
<reference evidence="14" key="1">
    <citation type="submission" date="2023-07" db="EMBL/GenBank/DDBJ databases">
        <title>Chromosome-level genome assembly of Artemia franciscana.</title>
        <authorList>
            <person name="Jo E."/>
        </authorList>
    </citation>
    <scope>NUCLEOTIDE SEQUENCE</scope>
    <source>
        <tissue evidence="14">Whole body</tissue>
    </source>
</reference>
<keyword evidence="6 12" id="KW-1133">Transmembrane helix</keyword>
<keyword evidence="2 12" id="KW-0812">Transmembrane</keyword>
<evidence type="ECO:0000256" key="9">
    <source>
        <dbReference type="ARBA" id="ARBA00043044"/>
    </source>
</evidence>
<name>A0AA88HBE0_ARTSF</name>
<dbReference type="InterPro" id="IPR013083">
    <property type="entry name" value="Znf_RING/FYVE/PHD"/>
</dbReference>
<dbReference type="Pfam" id="PF12906">
    <property type="entry name" value="RINGv"/>
    <property type="match status" value="1"/>
</dbReference>
<evidence type="ECO:0000256" key="4">
    <source>
        <dbReference type="ARBA" id="ARBA00022771"/>
    </source>
</evidence>
<protein>
    <recommendedName>
        <fullName evidence="8">E3 ubiquitin-protein ligase MARCHF5</fullName>
    </recommendedName>
    <alternativeName>
        <fullName evidence="10">Membrane-associated RING finger protein 5</fullName>
    </alternativeName>
    <alternativeName>
        <fullName evidence="9">Membrane-associated RING-CH protein V</fullName>
    </alternativeName>
    <alternativeName>
        <fullName evidence="11">RING-type E3 ubiquitin transferase MARCHF5</fullName>
    </alternativeName>
</protein>
<evidence type="ECO:0000259" key="13">
    <source>
        <dbReference type="PROSITE" id="PS51292"/>
    </source>
</evidence>
<feature type="transmembrane region" description="Helical" evidence="12">
    <location>
        <begin position="102"/>
        <end position="125"/>
    </location>
</feature>
<evidence type="ECO:0000256" key="12">
    <source>
        <dbReference type="SAM" id="Phobius"/>
    </source>
</evidence>
<keyword evidence="5" id="KW-0862">Zinc</keyword>
<dbReference type="EMBL" id="JAVRJZ010000373">
    <property type="protein sequence ID" value="KAK2702421.1"/>
    <property type="molecule type" value="Genomic_DNA"/>
</dbReference>
<accession>A0AA88HBE0</accession>